<accession>A0A0A8YQQ8</accession>
<dbReference type="EMBL" id="GBRH01269169">
    <property type="protein sequence ID" value="JAD28726.1"/>
    <property type="molecule type" value="Transcribed_RNA"/>
</dbReference>
<proteinExistence type="predicted"/>
<sequence length="35" mass="3829">MISSQISSLIHGAILTLWINASTDLLCSSYSNQFN</sequence>
<organism evidence="1">
    <name type="scientific">Arundo donax</name>
    <name type="common">Giant reed</name>
    <name type="synonym">Donax arundinaceus</name>
    <dbReference type="NCBI Taxonomy" id="35708"/>
    <lineage>
        <taxon>Eukaryota</taxon>
        <taxon>Viridiplantae</taxon>
        <taxon>Streptophyta</taxon>
        <taxon>Embryophyta</taxon>
        <taxon>Tracheophyta</taxon>
        <taxon>Spermatophyta</taxon>
        <taxon>Magnoliopsida</taxon>
        <taxon>Liliopsida</taxon>
        <taxon>Poales</taxon>
        <taxon>Poaceae</taxon>
        <taxon>PACMAD clade</taxon>
        <taxon>Arundinoideae</taxon>
        <taxon>Arundineae</taxon>
        <taxon>Arundo</taxon>
    </lineage>
</organism>
<reference evidence="1" key="1">
    <citation type="submission" date="2014-09" db="EMBL/GenBank/DDBJ databases">
        <authorList>
            <person name="Magalhaes I.L.F."/>
            <person name="Oliveira U."/>
            <person name="Santos F.R."/>
            <person name="Vidigal T.H.D.A."/>
            <person name="Brescovit A.D."/>
            <person name="Santos A.J."/>
        </authorList>
    </citation>
    <scope>NUCLEOTIDE SEQUENCE</scope>
    <source>
        <tissue evidence="1">Shoot tissue taken approximately 20 cm above the soil surface</tissue>
    </source>
</reference>
<dbReference type="AlphaFoldDB" id="A0A0A8YQQ8"/>
<evidence type="ECO:0000313" key="1">
    <source>
        <dbReference type="EMBL" id="JAD28726.1"/>
    </source>
</evidence>
<protein>
    <submittedName>
        <fullName evidence="1">Uncharacterized protein</fullName>
    </submittedName>
</protein>
<reference evidence="1" key="2">
    <citation type="journal article" date="2015" name="Data Brief">
        <title>Shoot transcriptome of the giant reed, Arundo donax.</title>
        <authorList>
            <person name="Barrero R.A."/>
            <person name="Guerrero F.D."/>
            <person name="Moolhuijzen P."/>
            <person name="Goolsby J.A."/>
            <person name="Tidwell J."/>
            <person name="Bellgard S.E."/>
            <person name="Bellgard M.I."/>
        </authorList>
    </citation>
    <scope>NUCLEOTIDE SEQUENCE</scope>
    <source>
        <tissue evidence="1">Shoot tissue taken approximately 20 cm above the soil surface</tissue>
    </source>
</reference>
<name>A0A0A8YQQ8_ARUDO</name>